<dbReference type="RefSeq" id="WP_116976575.1">
    <property type="nucleotide sequence ID" value="NZ_QPMM01000007.1"/>
</dbReference>
<dbReference type="PROSITE" id="PS01124">
    <property type="entry name" value="HTH_ARAC_FAMILY_2"/>
    <property type="match status" value="1"/>
</dbReference>
<keyword evidence="3" id="KW-0804">Transcription</keyword>
<dbReference type="SUPFAM" id="SSF51215">
    <property type="entry name" value="Regulatory protein AraC"/>
    <property type="match status" value="1"/>
</dbReference>
<evidence type="ECO:0000256" key="3">
    <source>
        <dbReference type="ARBA" id="ARBA00023163"/>
    </source>
</evidence>
<dbReference type="InterPro" id="IPR003313">
    <property type="entry name" value="AraC-bd"/>
</dbReference>
<dbReference type="EMBL" id="QPMM01000007">
    <property type="protein sequence ID" value="RFS21924.1"/>
    <property type="molecule type" value="Genomic_DNA"/>
</dbReference>
<evidence type="ECO:0000259" key="4">
    <source>
        <dbReference type="PROSITE" id="PS01124"/>
    </source>
</evidence>
<dbReference type="InterPro" id="IPR037923">
    <property type="entry name" value="HTH-like"/>
</dbReference>
<sequence>MSQQINATAAWILPEHLKRRLEKHPLGKNLFITAMGLYPEQAPQSLNEPTGIASYTLLYVAHGKGWLESGKNKLAIKANQYVLLPNYISFHAWPSVETPWRIYVVQFSGLLASEIYNYLDTSLKPHTIPPLVGRNAQFDDILHHLDLMNNIENLLYANFRFYSFLGTFRLTVFNYMKKGADNIIEQCIQIMKQKLDQHLTLADLSQATCLSASYLSAIFKEKTKYSPIQLFTSLRMQKASQLLKSTRLSVKEIGSEMGYPDQYTFSRSFKLVMGVSPKTFREKLEQTGKR</sequence>
<dbReference type="Pfam" id="PF02311">
    <property type="entry name" value="AraC_binding"/>
    <property type="match status" value="1"/>
</dbReference>
<dbReference type="PANTHER" id="PTHR43280:SF30">
    <property type="entry name" value="MMSAB OPERON REGULATORY PROTEIN"/>
    <property type="match status" value="1"/>
</dbReference>
<dbReference type="InterPro" id="IPR018060">
    <property type="entry name" value="HTH_AraC"/>
</dbReference>
<accession>A0A3E1Y946</accession>
<evidence type="ECO:0000256" key="1">
    <source>
        <dbReference type="ARBA" id="ARBA00023015"/>
    </source>
</evidence>
<feature type="domain" description="HTH araC/xylS-type" evidence="4">
    <location>
        <begin position="185"/>
        <end position="283"/>
    </location>
</feature>
<reference evidence="5 6" key="1">
    <citation type="submission" date="2018-07" db="EMBL/GenBank/DDBJ databases">
        <title>Chitinophaga K2CV101002-2 sp. nov., isolated from a monsoon evergreen broad-leaved forest soil.</title>
        <authorList>
            <person name="Lv Y."/>
        </authorList>
    </citation>
    <scope>NUCLEOTIDE SEQUENCE [LARGE SCALE GENOMIC DNA]</scope>
    <source>
        <strain evidence="5 6">GDMCC 1.1288</strain>
    </source>
</reference>
<evidence type="ECO:0000313" key="5">
    <source>
        <dbReference type="EMBL" id="RFS21924.1"/>
    </source>
</evidence>
<dbReference type="InterPro" id="IPR009057">
    <property type="entry name" value="Homeodomain-like_sf"/>
</dbReference>
<organism evidence="5 6">
    <name type="scientific">Chitinophaga silvatica</name>
    <dbReference type="NCBI Taxonomy" id="2282649"/>
    <lineage>
        <taxon>Bacteria</taxon>
        <taxon>Pseudomonadati</taxon>
        <taxon>Bacteroidota</taxon>
        <taxon>Chitinophagia</taxon>
        <taxon>Chitinophagales</taxon>
        <taxon>Chitinophagaceae</taxon>
        <taxon>Chitinophaga</taxon>
    </lineage>
</organism>
<proteinExistence type="predicted"/>
<dbReference type="PROSITE" id="PS00041">
    <property type="entry name" value="HTH_ARAC_FAMILY_1"/>
    <property type="match status" value="1"/>
</dbReference>
<dbReference type="GO" id="GO:0043565">
    <property type="term" value="F:sequence-specific DNA binding"/>
    <property type="evidence" value="ECO:0007669"/>
    <property type="project" value="InterPro"/>
</dbReference>
<dbReference type="SMART" id="SM00342">
    <property type="entry name" value="HTH_ARAC"/>
    <property type="match status" value="1"/>
</dbReference>
<keyword evidence="2" id="KW-0238">DNA-binding</keyword>
<dbReference type="AlphaFoldDB" id="A0A3E1Y946"/>
<keyword evidence="1" id="KW-0805">Transcription regulation</keyword>
<dbReference type="Pfam" id="PF12833">
    <property type="entry name" value="HTH_18"/>
    <property type="match status" value="1"/>
</dbReference>
<keyword evidence="6" id="KW-1185">Reference proteome</keyword>
<dbReference type="SUPFAM" id="SSF46689">
    <property type="entry name" value="Homeodomain-like"/>
    <property type="match status" value="2"/>
</dbReference>
<name>A0A3E1Y946_9BACT</name>
<dbReference type="GO" id="GO:0003700">
    <property type="term" value="F:DNA-binding transcription factor activity"/>
    <property type="evidence" value="ECO:0007669"/>
    <property type="project" value="InterPro"/>
</dbReference>
<dbReference type="Proteomes" id="UP000260644">
    <property type="component" value="Unassembled WGS sequence"/>
</dbReference>
<dbReference type="InterPro" id="IPR018062">
    <property type="entry name" value="HTH_AraC-typ_CS"/>
</dbReference>
<dbReference type="PANTHER" id="PTHR43280">
    <property type="entry name" value="ARAC-FAMILY TRANSCRIPTIONAL REGULATOR"/>
    <property type="match status" value="1"/>
</dbReference>
<evidence type="ECO:0000313" key="6">
    <source>
        <dbReference type="Proteomes" id="UP000260644"/>
    </source>
</evidence>
<evidence type="ECO:0000256" key="2">
    <source>
        <dbReference type="ARBA" id="ARBA00023125"/>
    </source>
</evidence>
<comment type="caution">
    <text evidence="5">The sequence shown here is derived from an EMBL/GenBank/DDBJ whole genome shotgun (WGS) entry which is preliminary data.</text>
</comment>
<gene>
    <name evidence="5" type="ORF">DVR12_14840</name>
</gene>
<protein>
    <submittedName>
        <fullName evidence="5">AraC family transcriptional regulator</fullName>
    </submittedName>
</protein>
<dbReference type="Gene3D" id="1.10.10.60">
    <property type="entry name" value="Homeodomain-like"/>
    <property type="match status" value="2"/>
</dbReference>
<dbReference type="OrthoDB" id="9813413at2"/>